<dbReference type="EMBL" id="BARS01037115">
    <property type="protein sequence ID" value="GAG22623.1"/>
    <property type="molecule type" value="Genomic_DNA"/>
</dbReference>
<sequence length="112" mass="11935">MPRVIEAISLFVLILVVSLRPLVAETYDSTGSSITAALESVADPSPLRTLVFDLLVLSSACGWLLARAIGPTRRYRRTGLEWGVAIVAIAAVISCLAAGNKRLAVNASIDWL</sequence>
<proteinExistence type="predicted"/>
<feature type="non-terminal residue" evidence="2">
    <location>
        <position position="112"/>
    </location>
</feature>
<feature type="transmembrane region" description="Helical" evidence="1">
    <location>
        <begin position="48"/>
        <end position="66"/>
    </location>
</feature>
<gene>
    <name evidence="2" type="ORF">S01H1_56945</name>
</gene>
<name>X0WDI6_9ZZZZ</name>
<reference evidence="2" key="1">
    <citation type="journal article" date="2014" name="Front. Microbiol.">
        <title>High frequency of phylogenetically diverse reductive dehalogenase-homologous genes in deep subseafloor sedimentary metagenomes.</title>
        <authorList>
            <person name="Kawai M."/>
            <person name="Futagami T."/>
            <person name="Toyoda A."/>
            <person name="Takaki Y."/>
            <person name="Nishi S."/>
            <person name="Hori S."/>
            <person name="Arai W."/>
            <person name="Tsubouchi T."/>
            <person name="Morono Y."/>
            <person name="Uchiyama I."/>
            <person name="Ito T."/>
            <person name="Fujiyama A."/>
            <person name="Inagaki F."/>
            <person name="Takami H."/>
        </authorList>
    </citation>
    <scope>NUCLEOTIDE SEQUENCE</scope>
    <source>
        <strain evidence="2">Expedition CK06-06</strain>
    </source>
</reference>
<keyword evidence="1" id="KW-0812">Transmembrane</keyword>
<keyword evidence="1" id="KW-0472">Membrane</keyword>
<comment type="caution">
    <text evidence="2">The sequence shown here is derived from an EMBL/GenBank/DDBJ whole genome shotgun (WGS) entry which is preliminary data.</text>
</comment>
<feature type="transmembrane region" description="Helical" evidence="1">
    <location>
        <begin position="78"/>
        <end position="99"/>
    </location>
</feature>
<evidence type="ECO:0000256" key="1">
    <source>
        <dbReference type="SAM" id="Phobius"/>
    </source>
</evidence>
<protein>
    <submittedName>
        <fullName evidence="2">Uncharacterized protein</fullName>
    </submittedName>
</protein>
<dbReference type="AlphaFoldDB" id="X0WDI6"/>
<accession>X0WDI6</accession>
<keyword evidence="1" id="KW-1133">Transmembrane helix</keyword>
<evidence type="ECO:0000313" key="2">
    <source>
        <dbReference type="EMBL" id="GAG22623.1"/>
    </source>
</evidence>
<organism evidence="2">
    <name type="scientific">marine sediment metagenome</name>
    <dbReference type="NCBI Taxonomy" id="412755"/>
    <lineage>
        <taxon>unclassified sequences</taxon>
        <taxon>metagenomes</taxon>
        <taxon>ecological metagenomes</taxon>
    </lineage>
</organism>